<dbReference type="EMBL" id="CP049272">
    <property type="protein sequence ID" value="QPH86350.1"/>
    <property type="molecule type" value="Genomic_DNA"/>
</dbReference>
<evidence type="ECO:0000313" key="7">
    <source>
        <dbReference type="EMBL" id="QPH86350.1"/>
    </source>
</evidence>
<dbReference type="NCBIfam" id="NF004630">
    <property type="entry name" value="PRK05974.1"/>
    <property type="match status" value="1"/>
</dbReference>
<organism evidence="7 8">
    <name type="scientific">Campylobacter concisus</name>
    <dbReference type="NCBI Taxonomy" id="199"/>
    <lineage>
        <taxon>Bacteria</taxon>
        <taxon>Pseudomonadati</taxon>
        <taxon>Campylobacterota</taxon>
        <taxon>Epsilonproteobacteria</taxon>
        <taxon>Campylobacterales</taxon>
        <taxon>Campylobacteraceae</taxon>
        <taxon>Campylobacter</taxon>
    </lineage>
</organism>
<keyword evidence="2 6" id="KW-0436">Ligase</keyword>
<dbReference type="Gene3D" id="3.30.1280.10">
    <property type="entry name" value="Phosphoribosylformylglycinamidine synthase subunit PurS"/>
    <property type="match status" value="1"/>
</dbReference>
<comment type="subcellular location">
    <subcellularLocation>
        <location evidence="6">Cytoplasm</location>
    </subcellularLocation>
</comment>
<evidence type="ECO:0000256" key="2">
    <source>
        <dbReference type="ARBA" id="ARBA00022598"/>
    </source>
</evidence>
<dbReference type="Pfam" id="PF02700">
    <property type="entry name" value="PurS"/>
    <property type="match status" value="1"/>
</dbReference>
<proteinExistence type="inferred from homology"/>
<keyword evidence="3 6" id="KW-0547">Nucleotide-binding</keyword>
<evidence type="ECO:0000256" key="1">
    <source>
        <dbReference type="ARBA" id="ARBA00022490"/>
    </source>
</evidence>
<accession>A0AAE7TP92</accession>
<comment type="subunit">
    <text evidence="6">Part of the FGAM synthase complex composed of 1 PurL, 1 PurQ and 2 PurS subunits.</text>
</comment>
<dbReference type="RefSeq" id="WP_021091323.1">
    <property type="nucleotide sequence ID" value="NZ_CABMKV010000218.1"/>
</dbReference>
<dbReference type="GO" id="GO:0005737">
    <property type="term" value="C:cytoplasm"/>
    <property type="evidence" value="ECO:0007669"/>
    <property type="project" value="UniProtKB-SubCell"/>
</dbReference>
<comment type="catalytic activity">
    <reaction evidence="6">
        <text>N(2)-formyl-N(1)-(5-phospho-beta-D-ribosyl)glycinamide + L-glutamine + ATP + H2O = 2-formamido-N(1)-(5-O-phospho-beta-D-ribosyl)acetamidine + L-glutamate + ADP + phosphate + H(+)</text>
        <dbReference type="Rhea" id="RHEA:17129"/>
        <dbReference type="ChEBI" id="CHEBI:15377"/>
        <dbReference type="ChEBI" id="CHEBI:15378"/>
        <dbReference type="ChEBI" id="CHEBI:29985"/>
        <dbReference type="ChEBI" id="CHEBI:30616"/>
        <dbReference type="ChEBI" id="CHEBI:43474"/>
        <dbReference type="ChEBI" id="CHEBI:58359"/>
        <dbReference type="ChEBI" id="CHEBI:147286"/>
        <dbReference type="ChEBI" id="CHEBI:147287"/>
        <dbReference type="ChEBI" id="CHEBI:456216"/>
        <dbReference type="EC" id="6.3.5.3"/>
    </reaction>
</comment>
<reference evidence="7 8" key="1">
    <citation type="journal article" date="2018" name="Emerg. Microbes Infect.">
        <title>Genomic analysis of oral Campylobacter concisus strains identified a potential bacterial molecular marker associated with active Crohn's disease.</title>
        <authorList>
            <person name="Liu F."/>
            <person name="Ma R."/>
            <person name="Tay C.Y.A."/>
            <person name="Octavia S."/>
            <person name="Lan R."/>
            <person name="Chung H.K.L."/>
            <person name="Riordan S.M."/>
            <person name="Grimm M.C."/>
            <person name="Leong R.W."/>
            <person name="Tanaka M.M."/>
            <person name="Connor S."/>
            <person name="Zhang L."/>
        </authorList>
    </citation>
    <scope>NUCLEOTIDE SEQUENCE [LARGE SCALE GENOMIC DNA]</scope>
    <source>
        <strain evidence="7 8">P27CDO-S2</strain>
    </source>
</reference>
<dbReference type="GO" id="GO:0006189">
    <property type="term" value="P:'de novo' IMP biosynthetic process"/>
    <property type="evidence" value="ECO:0007669"/>
    <property type="project" value="UniProtKB-UniRule"/>
</dbReference>
<comment type="pathway">
    <text evidence="6">Purine metabolism; IMP biosynthesis via de novo pathway; 5-amino-1-(5-phospho-D-ribosyl)imidazole from N(2)-formyl-N(1)-(5-phospho-D-ribosyl)glycinamide: step 1/2.</text>
</comment>
<evidence type="ECO:0000256" key="6">
    <source>
        <dbReference type="HAMAP-Rule" id="MF_01926"/>
    </source>
</evidence>
<dbReference type="EC" id="6.3.5.3" evidence="6"/>
<protein>
    <recommendedName>
        <fullName evidence="6">Phosphoribosylformylglycinamidine synthase subunit PurS</fullName>
        <shortName evidence="6">FGAM synthase</shortName>
        <ecNumber evidence="6">6.3.5.3</ecNumber>
    </recommendedName>
    <alternativeName>
        <fullName evidence="6">Formylglycinamide ribonucleotide amidotransferase subunit III</fullName>
        <shortName evidence="6">FGAR amidotransferase III</shortName>
        <shortName evidence="6">FGAR-AT III</shortName>
    </alternativeName>
    <alternativeName>
        <fullName evidence="6">Phosphoribosylformylglycinamidine synthase subunit III</fullName>
    </alternativeName>
</protein>
<evidence type="ECO:0000256" key="4">
    <source>
        <dbReference type="ARBA" id="ARBA00022755"/>
    </source>
</evidence>
<evidence type="ECO:0000256" key="5">
    <source>
        <dbReference type="ARBA" id="ARBA00022840"/>
    </source>
</evidence>
<comment type="function">
    <text evidence="6">Part of the phosphoribosylformylglycinamidine synthase complex involved in the purines biosynthetic pathway. Catalyzes the ATP-dependent conversion of formylglycinamide ribonucleotide (FGAR) and glutamine to yield formylglycinamidine ribonucleotide (FGAM) and glutamate. The FGAM synthase complex is composed of three subunits. PurQ produces an ammonia molecule by converting glutamine to glutamate. PurL transfers the ammonia molecule to FGAR to form FGAM in an ATP-dependent manner. PurS interacts with PurQ and PurL and is thought to assist in the transfer of the ammonia molecule from PurQ to PurL.</text>
</comment>
<keyword evidence="5 6" id="KW-0067">ATP-binding</keyword>
<dbReference type="HAMAP" id="MF_01926">
    <property type="entry name" value="PurS"/>
    <property type="match status" value="1"/>
</dbReference>
<sequence>MKAVVNIALRSGVLDPAGKAVEHALNSLGFSGVSNVRIGKQIVLDIDESDKAKANEQLKVMCEELLANTVIEDYEIVL</sequence>
<dbReference type="Proteomes" id="UP000594513">
    <property type="component" value="Chromosome"/>
</dbReference>
<evidence type="ECO:0000313" key="8">
    <source>
        <dbReference type="Proteomes" id="UP000594513"/>
    </source>
</evidence>
<dbReference type="PANTHER" id="PTHR34696:SF1">
    <property type="entry name" value="PHOSPHORIBOSYLFORMYLGLYCINAMIDINE SYNTHASE SUBUNIT PURS"/>
    <property type="match status" value="1"/>
</dbReference>
<comment type="similarity">
    <text evidence="6">Belongs to the PurS family.</text>
</comment>
<dbReference type="InterPro" id="IPR036604">
    <property type="entry name" value="PurS-like_sf"/>
</dbReference>
<dbReference type="SUPFAM" id="SSF82697">
    <property type="entry name" value="PurS-like"/>
    <property type="match status" value="1"/>
</dbReference>
<gene>
    <name evidence="6 7" type="primary">purS</name>
    <name evidence="7" type="ORF">CVT17_04905</name>
</gene>
<name>A0AAE7TP92_9BACT</name>
<dbReference type="NCBIfam" id="TIGR00302">
    <property type="entry name" value="phosphoribosylformylglycinamidine synthase subunit PurS"/>
    <property type="match status" value="1"/>
</dbReference>
<dbReference type="GO" id="GO:0005524">
    <property type="term" value="F:ATP binding"/>
    <property type="evidence" value="ECO:0007669"/>
    <property type="project" value="UniProtKB-UniRule"/>
</dbReference>
<keyword evidence="1 6" id="KW-0963">Cytoplasm</keyword>
<dbReference type="PANTHER" id="PTHR34696">
    <property type="entry name" value="PHOSPHORIBOSYLFORMYLGLYCINAMIDINE SYNTHASE SUBUNIT PURS"/>
    <property type="match status" value="1"/>
</dbReference>
<evidence type="ECO:0000256" key="3">
    <source>
        <dbReference type="ARBA" id="ARBA00022741"/>
    </source>
</evidence>
<dbReference type="GO" id="GO:0004642">
    <property type="term" value="F:phosphoribosylformylglycinamidine synthase activity"/>
    <property type="evidence" value="ECO:0007669"/>
    <property type="project" value="UniProtKB-UniRule"/>
</dbReference>
<keyword evidence="4 6" id="KW-0658">Purine biosynthesis</keyword>
<dbReference type="InterPro" id="IPR003850">
    <property type="entry name" value="PurS"/>
</dbReference>
<dbReference type="AlphaFoldDB" id="A0AAE7TP92"/>